<reference evidence="1 2" key="2">
    <citation type="journal article" date="2013" name="Genome Announc.">
        <title>Draft Genome Sequences of Porphyromonas crevioricanis JCM 15906T and Porphyromonas cansulci JCM 13913T Isolated from a Canine Oral Cavity.</title>
        <authorList>
            <person name="Sakamoto M."/>
            <person name="Tanaka N."/>
            <person name="Shiwa Y."/>
            <person name="Yoshikawa H."/>
            <person name="Ohkuma M."/>
        </authorList>
    </citation>
    <scope>NUCLEOTIDE SEQUENCE [LARGE SCALE GENOMIC DNA]</scope>
    <source>
        <strain evidence="1 2">JCM 15906</strain>
    </source>
</reference>
<name>T1CNY2_9PORP</name>
<evidence type="ECO:0000313" key="1">
    <source>
        <dbReference type="EMBL" id="GAD05552.1"/>
    </source>
</evidence>
<evidence type="ECO:0000313" key="2">
    <source>
        <dbReference type="Proteomes" id="UP000018031"/>
    </source>
</evidence>
<accession>T1CNY2</accession>
<proteinExistence type="predicted"/>
<comment type="caution">
    <text evidence="1">The sequence shown here is derived from an EMBL/GenBank/DDBJ whole genome shotgun (WGS) entry which is preliminary data.</text>
</comment>
<dbReference type="AlphaFoldDB" id="T1CNY2"/>
<reference evidence="2" key="1">
    <citation type="journal article" date="2013" name="Genome">
        <title>Draft Genome Sequences of Porphyromonas crevioricanis JCM 15906T and Porphyromonas cansulci JCM 13913T Isolated from a Canine Oral Cavity.</title>
        <authorList>
            <person name="Sakamoto M."/>
            <person name="Tanaka N."/>
            <person name="Shiwa Y."/>
            <person name="Yoshikawa H."/>
            <person name="Ohkuma M."/>
        </authorList>
    </citation>
    <scope>NUCLEOTIDE SEQUENCE [LARGE SCALE GENOMIC DNA]</scope>
    <source>
        <strain evidence="2">JCM 15906</strain>
    </source>
</reference>
<protein>
    <submittedName>
        <fullName evidence="1">Uncharacterized protein</fullName>
    </submittedName>
</protein>
<sequence length="45" mass="5171">MRLYYIAFDTMIQTVLRISIPEKLEKLVASFRRLRGVGEEGGSLL</sequence>
<gene>
    <name evidence="1" type="ORF">PORCRE_1257</name>
</gene>
<organism evidence="1 2">
    <name type="scientific">Porphyromonas crevioricanis JCM 15906</name>
    <dbReference type="NCBI Taxonomy" id="1305617"/>
    <lineage>
        <taxon>Bacteria</taxon>
        <taxon>Pseudomonadati</taxon>
        <taxon>Bacteroidota</taxon>
        <taxon>Bacteroidia</taxon>
        <taxon>Bacteroidales</taxon>
        <taxon>Porphyromonadaceae</taxon>
        <taxon>Porphyromonas</taxon>
    </lineage>
</organism>
<dbReference type="Proteomes" id="UP000018031">
    <property type="component" value="Unassembled WGS sequence"/>
</dbReference>
<dbReference type="EMBL" id="BAOU01000032">
    <property type="protein sequence ID" value="GAD05552.1"/>
    <property type="molecule type" value="Genomic_DNA"/>
</dbReference>